<evidence type="ECO:0000313" key="1">
    <source>
        <dbReference type="EMBL" id="OIQ92642.1"/>
    </source>
</evidence>
<dbReference type="EMBL" id="MLJW01000226">
    <property type="protein sequence ID" value="OIQ92642.1"/>
    <property type="molecule type" value="Genomic_DNA"/>
</dbReference>
<dbReference type="SMART" id="SM01322">
    <property type="entry name" value="YaeQ"/>
    <property type="match status" value="1"/>
</dbReference>
<organism evidence="1">
    <name type="scientific">mine drainage metagenome</name>
    <dbReference type="NCBI Taxonomy" id="410659"/>
    <lineage>
        <taxon>unclassified sequences</taxon>
        <taxon>metagenomes</taxon>
        <taxon>ecological metagenomes</taxon>
    </lineage>
</organism>
<protein>
    <submittedName>
        <fullName evidence="1">YaeQ protein</fullName>
    </submittedName>
</protein>
<dbReference type="InterPro" id="IPR011335">
    <property type="entry name" value="Restrct_endonuc-II-like"/>
</dbReference>
<dbReference type="InterPro" id="IPR009822">
    <property type="entry name" value="YaeQ"/>
</dbReference>
<sequence length="181" mass="20062">MALKATIYKAELQLADMDQHRYSDLALTIARHPSETDERMMVRVLMYALYARDGIALTKGLFDVDEPEIWVKDLTGAIELWIDIGQPDEARLRRACGRAAQVVVVCHASSCDVWWKQIEGKLARLRNLTVLRLPASTAQALAALAQRTMRLQCLVQDGAITLSSDAAAVEVVLDTLKQAAD</sequence>
<dbReference type="AlphaFoldDB" id="A0A1J5RBE2"/>
<dbReference type="PANTHER" id="PTHR38784">
    <property type="entry name" value="SUCROSE PHOSPHORYLASE"/>
    <property type="match status" value="1"/>
</dbReference>
<dbReference type="InterPro" id="IPR038590">
    <property type="entry name" value="YaeQ_sf"/>
</dbReference>
<dbReference type="SUPFAM" id="SSF52980">
    <property type="entry name" value="Restriction endonuclease-like"/>
    <property type="match status" value="1"/>
</dbReference>
<comment type="caution">
    <text evidence="1">The sequence shown here is derived from an EMBL/GenBank/DDBJ whole genome shotgun (WGS) entry which is preliminary data.</text>
</comment>
<dbReference type="Pfam" id="PF07152">
    <property type="entry name" value="YaeQ"/>
    <property type="match status" value="1"/>
</dbReference>
<reference evidence="1" key="1">
    <citation type="submission" date="2016-10" db="EMBL/GenBank/DDBJ databases">
        <title>Sequence of Gallionella enrichment culture.</title>
        <authorList>
            <person name="Poehlein A."/>
            <person name="Muehling M."/>
            <person name="Daniel R."/>
        </authorList>
    </citation>
    <scope>NUCLEOTIDE SEQUENCE</scope>
</reference>
<dbReference type="Gene3D" id="3.10.640.10">
    <property type="entry name" value="Restriction endonuclease-like alpha-beta roll domain"/>
    <property type="match status" value="1"/>
</dbReference>
<accession>A0A1J5RBE2</accession>
<name>A0A1J5RBE2_9ZZZZ</name>
<proteinExistence type="predicted"/>
<dbReference type="PIRSF" id="PIRSF011484">
    <property type="entry name" value="YaeQ"/>
    <property type="match status" value="1"/>
</dbReference>
<dbReference type="PANTHER" id="PTHR38784:SF1">
    <property type="entry name" value="SUCROSE PHOSPHORYLASE"/>
    <property type="match status" value="1"/>
</dbReference>
<gene>
    <name evidence="1" type="ORF">GALL_253800</name>
</gene>